<dbReference type="RefSeq" id="WP_179951169.1">
    <property type="nucleotide sequence ID" value="NZ_AP019309.1"/>
</dbReference>
<keyword evidence="3" id="KW-1185">Reference proteome</keyword>
<dbReference type="GO" id="GO:0016226">
    <property type="term" value="P:iron-sulfur cluster assembly"/>
    <property type="evidence" value="ECO:0007669"/>
    <property type="project" value="InterPro"/>
</dbReference>
<dbReference type="InterPro" id="IPR000825">
    <property type="entry name" value="SUF_FeS_clus_asmbl_SufBD_core"/>
</dbReference>
<dbReference type="SUPFAM" id="SSF101960">
    <property type="entry name" value="Stabilizer of iron transporter SufD"/>
    <property type="match status" value="1"/>
</dbReference>
<sequence>MNLKISYDHYIVINDGQVTGSNLPDNVSFDHETLTLNLGAPITLHVIVILTHDYTLHYHVGAHTKAEVIETRIMNADATLMRDFVIDENASFHLFNENGGNDLHTQNYVDTGTIARDARVEMGYAELSEAQVNADYHYHLTGVNASMHVRMAILAKDEQRKKYRINIEHNAPHTTGVMDNYGVAKDRAHLDLDGLGTIKKGNNGSESHQTNKIMVFDPTCFASANPYLFIDEYDVAASHAAAVGRMDEEHLYYLQSRGLTKRQAMQLITYGYLKPVIEIVDNENLKERFEEALTKVGA</sequence>
<gene>
    <name evidence="2" type="ORF">SG0102_20740</name>
</gene>
<dbReference type="PANTHER" id="PTHR43575">
    <property type="entry name" value="PROTEIN ABCI7, CHLOROPLASTIC"/>
    <property type="match status" value="1"/>
</dbReference>
<name>A0A3G9J7Y8_9FIRM</name>
<dbReference type="InterPro" id="IPR055346">
    <property type="entry name" value="Fe-S_cluster_assembly_SufBD"/>
</dbReference>
<dbReference type="AlphaFoldDB" id="A0A3G9J7Y8"/>
<dbReference type="InterPro" id="IPR037284">
    <property type="entry name" value="SUF_FeS_clus_asmbl_SufBD_sf"/>
</dbReference>
<protein>
    <recommendedName>
        <fullName evidence="1">SUF system FeS cluster assembly SufBD core domain-containing protein</fullName>
    </recommendedName>
</protein>
<dbReference type="KEGG" id="ebm:SG0102_20740"/>
<dbReference type="Pfam" id="PF01458">
    <property type="entry name" value="SUFBD_core"/>
    <property type="match status" value="1"/>
</dbReference>
<accession>A0A3G9J7Y8</accession>
<evidence type="ECO:0000313" key="2">
    <source>
        <dbReference type="EMBL" id="BBH27140.1"/>
    </source>
</evidence>
<evidence type="ECO:0000259" key="1">
    <source>
        <dbReference type="Pfam" id="PF01458"/>
    </source>
</evidence>
<dbReference type="InParanoid" id="A0A3G9J7Y8"/>
<dbReference type="Proteomes" id="UP000268059">
    <property type="component" value="Chromosome"/>
</dbReference>
<dbReference type="EMBL" id="AP019309">
    <property type="protein sequence ID" value="BBH27140.1"/>
    <property type="molecule type" value="Genomic_DNA"/>
</dbReference>
<dbReference type="PANTHER" id="PTHR43575:SF1">
    <property type="entry name" value="PROTEIN ABCI7, CHLOROPLASTIC"/>
    <property type="match status" value="1"/>
</dbReference>
<reference evidence="2 3" key="1">
    <citation type="submission" date="2018-11" db="EMBL/GenBank/DDBJ databases">
        <title>Novel Erysipelotrichaceae bacterium isolated from small intestine of a swine.</title>
        <authorList>
            <person name="Kim J.S."/>
            <person name="Choe H."/>
            <person name="Lee Y.R."/>
            <person name="Kim K.M."/>
            <person name="Park D.S."/>
        </authorList>
    </citation>
    <scope>NUCLEOTIDE SEQUENCE [LARGE SCALE GENOMIC DNA]</scope>
    <source>
        <strain evidence="2 3">SG0102</strain>
    </source>
</reference>
<organism evidence="2 3">
    <name type="scientific">Intestinibaculum porci</name>
    <dbReference type="NCBI Taxonomy" id="2487118"/>
    <lineage>
        <taxon>Bacteria</taxon>
        <taxon>Bacillati</taxon>
        <taxon>Bacillota</taxon>
        <taxon>Erysipelotrichia</taxon>
        <taxon>Erysipelotrichales</taxon>
        <taxon>Erysipelotrichaceae</taxon>
        <taxon>Intestinibaculum</taxon>
    </lineage>
</organism>
<evidence type="ECO:0000313" key="3">
    <source>
        <dbReference type="Proteomes" id="UP000268059"/>
    </source>
</evidence>
<feature type="domain" description="SUF system FeS cluster assembly SufBD core" evidence="1">
    <location>
        <begin position="59"/>
        <end position="271"/>
    </location>
</feature>
<proteinExistence type="predicted"/>